<dbReference type="SUPFAM" id="SSF51126">
    <property type="entry name" value="Pectin lyase-like"/>
    <property type="match status" value="1"/>
</dbReference>
<keyword evidence="3" id="KW-1185">Reference proteome</keyword>
<dbReference type="Proteomes" id="UP000468388">
    <property type="component" value="Unassembled WGS sequence"/>
</dbReference>
<comment type="caution">
    <text evidence="2">The sequence shown here is derived from an EMBL/GenBank/DDBJ whole genome shotgun (WGS) entry which is preliminary data.</text>
</comment>
<sequence>MQQIKIGSIYALLAFAIALTSCSKSDSSNVSVGQIQVGQAVSASTPLSGAIKGTMLTGETYTINGDVTINAGDTLLIQKGVTVKVNNAAAIVVKGTFVSLGTKDAPVTITDPSRTKTTGSSTATSDSAYAGGWSGIYCDKTCPLLVIKWTHLDFSGAGIQSIPFTGPSVGDQYCIYFGNPNGNFILEDSWIYGTPDDAVRFYGGHVNIMRNTLEKCGGTGGDGFNAKGGTQGNMAYNLIIGGATNGTKSANDGGIQPQCMIAMYNNTYVNDGYRNAGTFGARGGSVEVENNSRALVYNNLIVNCRFGVRIAGGNNVTAKVYLADTTGPHTGDPIAQTMYGHNFYYADDVTLANQFLPTNIAQAVVTHPQASDVPDMATFLGASYTFGMQYDGTSLVSKNDPLFVNYPLPNKNYQTQASVDSYNFHLQATSPAVGRGYQSFTPISNVPVDANFGSSGITGPGKDLGCYQLDGTGNQH</sequence>
<dbReference type="InterPro" id="IPR011050">
    <property type="entry name" value="Pectin_lyase_fold/virulence"/>
</dbReference>
<reference evidence="2 3" key="1">
    <citation type="submission" date="2019-12" db="EMBL/GenBank/DDBJ databases">
        <title>The draft genomic sequence of strain Chitinophaga oryziterrae JCM 16595.</title>
        <authorList>
            <person name="Zhang X."/>
        </authorList>
    </citation>
    <scope>NUCLEOTIDE SEQUENCE [LARGE SCALE GENOMIC DNA]</scope>
    <source>
        <strain evidence="2 3">JCM 16595</strain>
    </source>
</reference>
<dbReference type="AlphaFoldDB" id="A0A6N8J722"/>
<evidence type="ECO:0000313" key="2">
    <source>
        <dbReference type="EMBL" id="MVT40388.1"/>
    </source>
</evidence>
<evidence type="ECO:0000313" key="3">
    <source>
        <dbReference type="Proteomes" id="UP000468388"/>
    </source>
</evidence>
<proteinExistence type="predicted"/>
<organism evidence="2 3">
    <name type="scientific">Chitinophaga oryziterrae</name>
    <dbReference type="NCBI Taxonomy" id="1031224"/>
    <lineage>
        <taxon>Bacteria</taxon>
        <taxon>Pseudomonadati</taxon>
        <taxon>Bacteroidota</taxon>
        <taxon>Chitinophagia</taxon>
        <taxon>Chitinophagales</taxon>
        <taxon>Chitinophagaceae</taxon>
        <taxon>Chitinophaga</taxon>
    </lineage>
</organism>
<feature type="signal peptide" evidence="1">
    <location>
        <begin position="1"/>
        <end position="23"/>
    </location>
</feature>
<name>A0A6N8J722_9BACT</name>
<gene>
    <name evidence="2" type="ORF">GO495_07325</name>
</gene>
<evidence type="ECO:0008006" key="4">
    <source>
        <dbReference type="Google" id="ProtNLM"/>
    </source>
</evidence>
<dbReference type="RefSeq" id="WP_157299021.1">
    <property type="nucleotide sequence ID" value="NZ_BAAAZB010000005.1"/>
</dbReference>
<dbReference type="PROSITE" id="PS51257">
    <property type="entry name" value="PROKAR_LIPOPROTEIN"/>
    <property type="match status" value="1"/>
</dbReference>
<keyword evidence="1" id="KW-0732">Signal</keyword>
<dbReference type="EMBL" id="WRXO01000001">
    <property type="protein sequence ID" value="MVT40388.1"/>
    <property type="molecule type" value="Genomic_DNA"/>
</dbReference>
<feature type="chain" id="PRO_5026874334" description="Right-handed parallel beta-helix repeat-containing protein" evidence="1">
    <location>
        <begin position="24"/>
        <end position="476"/>
    </location>
</feature>
<evidence type="ECO:0000256" key="1">
    <source>
        <dbReference type="SAM" id="SignalP"/>
    </source>
</evidence>
<protein>
    <recommendedName>
        <fullName evidence="4">Right-handed parallel beta-helix repeat-containing protein</fullName>
    </recommendedName>
</protein>
<accession>A0A6N8J722</accession>
<dbReference type="OrthoDB" id="974660at2"/>